<gene>
    <name evidence="11" type="ORF">B9G98_01893</name>
</gene>
<dbReference type="GO" id="GO:0005313">
    <property type="term" value="F:L-glutamate transmembrane transporter activity"/>
    <property type="evidence" value="ECO:0007669"/>
    <property type="project" value="TreeGrafter"/>
</dbReference>
<proteinExistence type="inferred from homology"/>
<feature type="transmembrane region" description="Helical" evidence="9">
    <location>
        <begin position="80"/>
        <end position="102"/>
    </location>
</feature>
<feature type="transmembrane region" description="Helical" evidence="9">
    <location>
        <begin position="335"/>
        <end position="355"/>
    </location>
</feature>
<evidence type="ECO:0000313" key="11">
    <source>
        <dbReference type="EMBL" id="PRT54273.1"/>
    </source>
</evidence>
<keyword evidence="5 9" id="KW-0812">Transmembrane</keyword>
<feature type="transmembrane region" description="Helical" evidence="9">
    <location>
        <begin position="153"/>
        <end position="173"/>
    </location>
</feature>
<evidence type="ECO:0000256" key="3">
    <source>
        <dbReference type="ARBA" id="ARBA00022448"/>
    </source>
</evidence>
<dbReference type="PANTHER" id="PTHR22950">
    <property type="entry name" value="AMINO ACID TRANSPORTER"/>
    <property type="match status" value="1"/>
</dbReference>
<comment type="subcellular location">
    <subcellularLocation>
        <location evidence="1">Vacuole membrane</location>
        <topology evidence="1">Multi-pass membrane protein</topology>
    </subcellularLocation>
</comment>
<feature type="transmembrane region" description="Helical" evidence="9">
    <location>
        <begin position="361"/>
        <end position="383"/>
    </location>
</feature>
<dbReference type="InterPro" id="IPR013057">
    <property type="entry name" value="AA_transpt_TM"/>
</dbReference>
<dbReference type="EMBL" id="NDIQ01000021">
    <property type="protein sequence ID" value="PRT54273.1"/>
    <property type="molecule type" value="Genomic_DNA"/>
</dbReference>
<feature type="transmembrane region" description="Helical" evidence="9">
    <location>
        <begin position="35"/>
        <end position="59"/>
    </location>
</feature>
<dbReference type="GO" id="GO:0015194">
    <property type="term" value="F:L-serine transmembrane transporter activity"/>
    <property type="evidence" value="ECO:0007669"/>
    <property type="project" value="TreeGrafter"/>
</dbReference>
<dbReference type="GO" id="GO:0005290">
    <property type="term" value="F:L-histidine transmembrane transporter activity"/>
    <property type="evidence" value="ECO:0007669"/>
    <property type="project" value="TreeGrafter"/>
</dbReference>
<name>A0A2T0FGY9_9ASCO</name>
<comment type="caution">
    <text evidence="11">The sequence shown here is derived from an EMBL/GenBank/DDBJ whole genome shotgun (WGS) entry which is preliminary data.</text>
</comment>
<keyword evidence="4" id="KW-0926">Vacuole</keyword>
<evidence type="ECO:0000256" key="4">
    <source>
        <dbReference type="ARBA" id="ARBA00022554"/>
    </source>
</evidence>
<sequence length="429" mass="45332">MAGTSSTTIVVNLTKTIVGAGMLALPFAYRAQGIVLASTTIILAAVATFAGAAVQAYSVGVVPKGDASFFTISKLTYPSLAILFDLAIAVKCFGVGVSYLVITGNLMPSIAAYFGADGDSIFLSRVFWLVLAMAVVGPLSYLRSLESLRYTSIVGLFSVTYLVAMVVGHFLAGDTIDQRGPVSVYKPVGVYEVFRSLPIIVFAYTCGHNVYSALNEAAFDSLSVSLKVIGTCLGLGGAIYLLVGLTGYLSFGVNVSDNIISMYPQSPLSTFGRVAIVVLVVLSFPLLSHPCRASICYILESIRHDPNRAPHEELALLHPTQERPITPLVTTKEHIVVTSLILIATFIIACSVESLELVLAIVGATGATAISFILPGIFAYALGSSDLENRLITLTPSQKTMMKYGGLALTIWGITVTIVCLGSTFASLN</sequence>
<dbReference type="GO" id="GO:0005302">
    <property type="term" value="F:L-tyrosine transmembrane transporter activity"/>
    <property type="evidence" value="ECO:0007669"/>
    <property type="project" value="TreeGrafter"/>
</dbReference>
<evidence type="ECO:0000256" key="2">
    <source>
        <dbReference type="ARBA" id="ARBA00008066"/>
    </source>
</evidence>
<dbReference type="GO" id="GO:0015189">
    <property type="term" value="F:L-lysine transmembrane transporter activity"/>
    <property type="evidence" value="ECO:0007669"/>
    <property type="project" value="TreeGrafter"/>
</dbReference>
<feature type="transmembrane region" description="Helical" evidence="9">
    <location>
        <begin position="271"/>
        <end position="288"/>
    </location>
</feature>
<protein>
    <submittedName>
        <fullName evidence="11">Vacuolar amino acid transporter 6</fullName>
    </submittedName>
</protein>
<feature type="transmembrane region" description="Helical" evidence="9">
    <location>
        <begin position="122"/>
        <end position="141"/>
    </location>
</feature>
<dbReference type="PANTHER" id="PTHR22950:SF678">
    <property type="entry name" value="VACUOLAR AMINO ACID TRANSPORTER 5-RELATED"/>
    <property type="match status" value="1"/>
</dbReference>
<reference evidence="11 12" key="1">
    <citation type="submission" date="2017-04" db="EMBL/GenBank/DDBJ databases">
        <title>Genome sequencing of [Candida] sorbophila.</title>
        <authorList>
            <person name="Ahn J.O."/>
        </authorList>
    </citation>
    <scope>NUCLEOTIDE SEQUENCE [LARGE SCALE GENOMIC DNA]</scope>
    <source>
        <strain evidence="11 12">DS02</strain>
    </source>
</reference>
<comment type="similarity">
    <text evidence="2">Belongs to the amino acid/polyamine transporter 2 family.</text>
</comment>
<feature type="transmembrane region" description="Helical" evidence="9">
    <location>
        <begin position="9"/>
        <end position="29"/>
    </location>
</feature>
<feature type="transmembrane region" description="Helical" evidence="9">
    <location>
        <begin position="193"/>
        <end position="214"/>
    </location>
</feature>
<dbReference type="GeneID" id="36515641"/>
<evidence type="ECO:0000256" key="6">
    <source>
        <dbReference type="ARBA" id="ARBA00022970"/>
    </source>
</evidence>
<evidence type="ECO:0000256" key="9">
    <source>
        <dbReference type="SAM" id="Phobius"/>
    </source>
</evidence>
<evidence type="ECO:0000256" key="7">
    <source>
        <dbReference type="ARBA" id="ARBA00022989"/>
    </source>
</evidence>
<evidence type="ECO:0000256" key="8">
    <source>
        <dbReference type="ARBA" id="ARBA00023136"/>
    </source>
</evidence>
<feature type="domain" description="Amino acid transporter transmembrane" evidence="10">
    <location>
        <begin position="4"/>
        <end position="418"/>
    </location>
</feature>
<dbReference type="OrthoDB" id="438545at2759"/>
<dbReference type="Pfam" id="PF01490">
    <property type="entry name" value="Aa_trans"/>
    <property type="match status" value="1"/>
</dbReference>
<keyword evidence="6" id="KW-0029">Amino-acid transport</keyword>
<evidence type="ECO:0000256" key="1">
    <source>
        <dbReference type="ARBA" id="ARBA00004128"/>
    </source>
</evidence>
<evidence type="ECO:0000313" key="12">
    <source>
        <dbReference type="Proteomes" id="UP000238350"/>
    </source>
</evidence>
<dbReference type="RefSeq" id="XP_024664218.1">
    <property type="nucleotide sequence ID" value="XM_024808450.1"/>
</dbReference>
<dbReference type="AlphaFoldDB" id="A0A2T0FGY9"/>
<accession>A0A2T0FGY9</accession>
<feature type="transmembrane region" description="Helical" evidence="9">
    <location>
        <begin position="404"/>
        <end position="426"/>
    </location>
</feature>
<dbReference type="GO" id="GO:0000329">
    <property type="term" value="C:fungal-type vacuole membrane"/>
    <property type="evidence" value="ECO:0007669"/>
    <property type="project" value="TreeGrafter"/>
</dbReference>
<feature type="transmembrane region" description="Helical" evidence="9">
    <location>
        <begin position="226"/>
        <end position="251"/>
    </location>
</feature>
<keyword evidence="12" id="KW-1185">Reference proteome</keyword>
<organism evidence="11 12">
    <name type="scientific">Wickerhamiella sorbophila</name>
    <dbReference type="NCBI Taxonomy" id="45607"/>
    <lineage>
        <taxon>Eukaryota</taxon>
        <taxon>Fungi</taxon>
        <taxon>Dikarya</taxon>
        <taxon>Ascomycota</taxon>
        <taxon>Saccharomycotina</taxon>
        <taxon>Dipodascomycetes</taxon>
        <taxon>Dipodascales</taxon>
        <taxon>Trichomonascaceae</taxon>
        <taxon>Wickerhamiella</taxon>
    </lineage>
</organism>
<keyword evidence="3" id="KW-0813">Transport</keyword>
<dbReference type="GO" id="GO:0061459">
    <property type="term" value="F:L-arginine transmembrane transporter activity"/>
    <property type="evidence" value="ECO:0007669"/>
    <property type="project" value="TreeGrafter"/>
</dbReference>
<keyword evidence="8 9" id="KW-0472">Membrane</keyword>
<dbReference type="Proteomes" id="UP000238350">
    <property type="component" value="Unassembled WGS sequence"/>
</dbReference>
<keyword evidence="7 9" id="KW-1133">Transmembrane helix</keyword>
<evidence type="ECO:0000256" key="5">
    <source>
        <dbReference type="ARBA" id="ARBA00022692"/>
    </source>
</evidence>
<dbReference type="STRING" id="45607.A0A2T0FGY9"/>
<evidence type="ECO:0000259" key="10">
    <source>
        <dbReference type="Pfam" id="PF01490"/>
    </source>
</evidence>